<dbReference type="Pfam" id="PF13538">
    <property type="entry name" value="UvrD_C_2"/>
    <property type="match status" value="1"/>
</dbReference>
<feature type="domain" description="Helix-hairpin-helix DNA-binding motif class 1" evidence="4">
    <location>
        <begin position="116"/>
        <end position="135"/>
    </location>
</feature>
<organism evidence="6 7">
    <name type="scientific">Lutispora saccharofermentans</name>
    <dbReference type="NCBI Taxonomy" id="3024236"/>
    <lineage>
        <taxon>Bacteria</taxon>
        <taxon>Bacillati</taxon>
        <taxon>Bacillota</taxon>
        <taxon>Clostridia</taxon>
        <taxon>Lutisporales</taxon>
        <taxon>Lutisporaceae</taxon>
        <taxon>Lutispora</taxon>
    </lineage>
</organism>
<dbReference type="InterPro" id="IPR029493">
    <property type="entry name" value="RecD2-like_HHH"/>
</dbReference>
<evidence type="ECO:0000256" key="1">
    <source>
        <dbReference type="ARBA" id="ARBA00022741"/>
    </source>
</evidence>
<comment type="function">
    <text evidence="3">DNA-dependent ATPase and ATP-dependent 5'-3' DNA helicase. Has no activity on blunt DNA or DNA with 3'-overhangs, requires at least 10 bases of 5'-ssDNA for helicase activity.</text>
</comment>
<evidence type="ECO:0000259" key="4">
    <source>
        <dbReference type="SMART" id="SM00278"/>
    </source>
</evidence>
<dbReference type="SMART" id="SM00382">
    <property type="entry name" value="AAA"/>
    <property type="match status" value="1"/>
</dbReference>
<dbReference type="EC" id="5.6.2.3" evidence="3"/>
<keyword evidence="3" id="KW-0238">DNA-binding</keyword>
<reference evidence="6 7" key="1">
    <citation type="submission" date="2021-10" db="EMBL/GenBank/DDBJ databases">
        <title>Lutispora strain m25 sp. nov., a thermophilic, non-spore-forming bacterium isolated from a lab-scale methanogenic bioreactor digesting anaerobic sludge.</title>
        <authorList>
            <person name="El Houari A."/>
            <person name="Mcdonald J."/>
        </authorList>
    </citation>
    <scope>NUCLEOTIDE SEQUENCE [LARGE SCALE GENOMIC DNA]</scope>
    <source>
        <strain evidence="7">m25</strain>
    </source>
</reference>
<keyword evidence="3" id="KW-0413">Isomerase</keyword>
<dbReference type="SUPFAM" id="SSF47781">
    <property type="entry name" value="RuvA domain 2-like"/>
    <property type="match status" value="1"/>
</dbReference>
<keyword evidence="2 3" id="KW-0067">ATP-binding</keyword>
<keyword evidence="7" id="KW-1185">Reference proteome</keyword>
<dbReference type="Gene3D" id="1.10.150.20">
    <property type="entry name" value="5' to 3' exonuclease, C-terminal subdomain"/>
    <property type="match status" value="1"/>
</dbReference>
<dbReference type="PANTHER" id="PTHR43788:SF6">
    <property type="entry name" value="DNA HELICASE B"/>
    <property type="match status" value="1"/>
</dbReference>
<dbReference type="InterPro" id="IPR003583">
    <property type="entry name" value="Hlx-hairpin-Hlx_DNA-bd_motif"/>
</dbReference>
<dbReference type="Proteomes" id="UP001651880">
    <property type="component" value="Unassembled WGS sequence"/>
</dbReference>
<dbReference type="Pfam" id="PF14520">
    <property type="entry name" value="HHH_5"/>
    <property type="match status" value="1"/>
</dbReference>
<keyword evidence="1 3" id="KW-0547">Nucleotide-binding</keyword>
<dbReference type="InterPro" id="IPR055446">
    <property type="entry name" value="RecD2_N_OB"/>
</dbReference>
<dbReference type="EMBL" id="JAJEKE010000002">
    <property type="protein sequence ID" value="MCQ1528585.1"/>
    <property type="molecule type" value="Genomic_DNA"/>
</dbReference>
<dbReference type="SMART" id="SM00278">
    <property type="entry name" value="HhH1"/>
    <property type="match status" value="3"/>
</dbReference>
<feature type="domain" description="Helix-hairpin-helix DNA-binding motif class 1" evidence="4">
    <location>
        <begin position="180"/>
        <end position="199"/>
    </location>
</feature>
<dbReference type="InterPro" id="IPR006345">
    <property type="entry name" value="RecD2"/>
</dbReference>
<dbReference type="Pfam" id="PF18335">
    <property type="entry name" value="SH3_13"/>
    <property type="match status" value="1"/>
</dbReference>
<evidence type="ECO:0000256" key="3">
    <source>
        <dbReference type="HAMAP-Rule" id="MF_01488"/>
    </source>
</evidence>
<dbReference type="CDD" id="cd17933">
    <property type="entry name" value="DEXSc_RecD-like"/>
    <property type="match status" value="1"/>
</dbReference>
<evidence type="ECO:0000259" key="5">
    <source>
        <dbReference type="SMART" id="SM00382"/>
    </source>
</evidence>
<dbReference type="Gene3D" id="1.10.10.2220">
    <property type="match status" value="1"/>
</dbReference>
<dbReference type="NCBIfam" id="TIGR01448">
    <property type="entry name" value="recD_rel"/>
    <property type="match status" value="1"/>
</dbReference>
<protein>
    <recommendedName>
        <fullName evidence="3">ATP-dependent RecD2 DNA helicase</fullName>
        <ecNumber evidence="3">5.6.2.3</ecNumber>
    </recommendedName>
    <alternativeName>
        <fullName evidence="3">DNA 5'-3' helicase subunit RecD2</fullName>
    </alternativeName>
</protein>
<evidence type="ECO:0000256" key="2">
    <source>
        <dbReference type="ARBA" id="ARBA00022840"/>
    </source>
</evidence>
<dbReference type="SUPFAM" id="SSF52540">
    <property type="entry name" value="P-loop containing nucleoside triphosphate hydrolases"/>
    <property type="match status" value="1"/>
</dbReference>
<gene>
    <name evidence="3" type="primary">recD2</name>
    <name evidence="6" type="ORF">LJD61_03375</name>
</gene>
<evidence type="ECO:0000313" key="6">
    <source>
        <dbReference type="EMBL" id="MCQ1528585.1"/>
    </source>
</evidence>
<keyword evidence="3" id="KW-0378">Hydrolase</keyword>
<dbReference type="Pfam" id="PF14490">
    <property type="entry name" value="HHH_RecD2"/>
    <property type="match status" value="1"/>
</dbReference>
<dbReference type="InterPro" id="IPR027417">
    <property type="entry name" value="P-loop_NTPase"/>
</dbReference>
<dbReference type="CDD" id="cd18809">
    <property type="entry name" value="SF1_C_RecD"/>
    <property type="match status" value="1"/>
</dbReference>
<comment type="catalytic activity">
    <reaction evidence="3">
        <text>ATP + H2O = ADP + phosphate + H(+)</text>
        <dbReference type="Rhea" id="RHEA:13065"/>
        <dbReference type="ChEBI" id="CHEBI:15377"/>
        <dbReference type="ChEBI" id="CHEBI:15378"/>
        <dbReference type="ChEBI" id="CHEBI:30616"/>
        <dbReference type="ChEBI" id="CHEBI:43474"/>
        <dbReference type="ChEBI" id="CHEBI:456216"/>
        <dbReference type="EC" id="5.6.2.3"/>
    </reaction>
</comment>
<dbReference type="InterPro" id="IPR050534">
    <property type="entry name" value="Coronavir_polyprotein_1ab"/>
</dbReference>
<dbReference type="RefSeq" id="WP_255226104.1">
    <property type="nucleotide sequence ID" value="NZ_JAJEKE010000002.1"/>
</dbReference>
<dbReference type="Pfam" id="PF13245">
    <property type="entry name" value="AAA_19"/>
    <property type="match status" value="1"/>
</dbReference>
<dbReference type="Pfam" id="PF23139">
    <property type="entry name" value="OB_YrrC"/>
    <property type="match status" value="1"/>
</dbReference>
<accession>A0ABT1NBE6</accession>
<dbReference type="Gene3D" id="3.40.50.300">
    <property type="entry name" value="P-loop containing nucleotide triphosphate hydrolases"/>
    <property type="match status" value="2"/>
</dbReference>
<proteinExistence type="inferred from homology"/>
<name>A0ABT1NBE6_9FIRM</name>
<dbReference type="PANTHER" id="PTHR43788">
    <property type="entry name" value="DNA2/NAM7 HELICASE FAMILY MEMBER"/>
    <property type="match status" value="1"/>
</dbReference>
<keyword evidence="3" id="KW-0347">Helicase</keyword>
<comment type="caution">
    <text evidence="6">The sequence shown here is derived from an EMBL/GenBank/DDBJ whole genome shotgun (WGS) entry which is preliminary data.</text>
</comment>
<evidence type="ECO:0000313" key="7">
    <source>
        <dbReference type="Proteomes" id="UP001651880"/>
    </source>
</evidence>
<dbReference type="InterPro" id="IPR027785">
    <property type="entry name" value="UvrD-like_helicase_C"/>
</dbReference>
<sequence length="748" mass="84399">MDEVQGMINEIVFRNEVNGYSVIEICDEGEETTVVGYFPYLNIGETIRVAGAWVEHPDYGKQFKMEAYHVVTPATLNGIERYLCSGLIPGIGPATAKKLVERFGLDTLDIIQYNPQKLTEIEGIGDKKAQKIYDAFIEQRELKDIMLFLEGYKISPAYAVRIYKTYGAETIKVIRENPYNLAEDVFGIGFKMADRIALTMGIPLDSEYRIASGTRYVLNQFHNNGHSYVPQELLIKTSAELLNVREEVIENILLSLFIDRKIVIENLDDVKAVYSIAFHKAEVGIVRRLLTLAQFPISTVQFDIDNEIRKLEAEDGIDLAANQREAVQQAATKGLLVITGGPGTGKTTTIKTIIRLFERMGLDVLLCAPTGRAAKRMQEATGRESRTIHRLLEYGFGDKDEDMVFQKNEDSPLEADAIIVDEVSMVDILLMNSLLKAICEGTRLILVGDVDQLPSVGPGCVLKDIIDSKAVSVVRLDEIFRQAQESMIVVNAHRINKGEPPVLNIKDKDFFFIREENQAEILEKIKALCKERLPKYSGYNSHEGIQILSPMKKGICGVINLNTELQKVLNPPHFSKTERQFRDVIFRQGDKVMQIRNNYKMKWQSLSDPDYEGEGVFNGDMGIISKVDNEEQTIEVIYDGERVVKYEGSDLDELELSYAVTVHKSQGSEFPVLVMPVTSGPPMLLTRNLLYTALTRAKQMVVLVGQERCIYSMVKNNYVTRRYSGLEYRLQRLGNLNEHNEASISSQE</sequence>
<dbReference type="InterPro" id="IPR003593">
    <property type="entry name" value="AAA+_ATPase"/>
</dbReference>
<feature type="binding site" evidence="3">
    <location>
        <begin position="343"/>
        <end position="347"/>
    </location>
    <ligand>
        <name>ATP</name>
        <dbReference type="ChEBI" id="CHEBI:30616"/>
    </ligand>
</feature>
<comment type="similarity">
    <text evidence="3">Belongs to the RecD family. RecD2 subfamily.</text>
</comment>
<feature type="domain" description="AAA+ ATPase" evidence="5">
    <location>
        <begin position="332"/>
        <end position="516"/>
    </location>
</feature>
<feature type="domain" description="Helix-hairpin-helix DNA-binding motif class 1" evidence="4">
    <location>
        <begin position="81"/>
        <end position="102"/>
    </location>
</feature>
<dbReference type="InterPro" id="IPR041451">
    <property type="entry name" value="RecD2_SH13"/>
</dbReference>
<dbReference type="Gene3D" id="2.30.30.940">
    <property type="match status" value="1"/>
</dbReference>
<dbReference type="HAMAP" id="MF_01488">
    <property type="entry name" value="RecD2"/>
    <property type="match status" value="1"/>
</dbReference>
<dbReference type="InterPro" id="IPR010994">
    <property type="entry name" value="RuvA_2-like"/>
</dbReference>